<feature type="region of interest" description="Disordered" evidence="1">
    <location>
        <begin position="138"/>
        <end position="161"/>
    </location>
</feature>
<reference evidence="2 3" key="1">
    <citation type="submission" date="2023-08" db="EMBL/GenBank/DDBJ databases">
        <title>Black Yeasts Isolated from many extreme environments.</title>
        <authorList>
            <person name="Coleine C."/>
            <person name="Stajich J.E."/>
            <person name="Selbmann L."/>
        </authorList>
    </citation>
    <scope>NUCLEOTIDE SEQUENCE [LARGE SCALE GENOMIC DNA]</scope>
    <source>
        <strain evidence="2 3">CCFEE 5935</strain>
    </source>
</reference>
<dbReference type="RefSeq" id="XP_064661376.1">
    <property type="nucleotide sequence ID" value="XM_064800037.1"/>
</dbReference>
<dbReference type="EMBL" id="JAVRRT010000004">
    <property type="protein sequence ID" value="KAK5172658.1"/>
    <property type="molecule type" value="Genomic_DNA"/>
</dbReference>
<dbReference type="AlphaFoldDB" id="A0AAV9PJW0"/>
<keyword evidence="3" id="KW-1185">Reference proteome</keyword>
<evidence type="ECO:0000256" key="1">
    <source>
        <dbReference type="SAM" id="MobiDB-lite"/>
    </source>
</evidence>
<comment type="caution">
    <text evidence="2">The sequence shown here is derived from an EMBL/GenBank/DDBJ whole genome shotgun (WGS) entry which is preliminary data.</text>
</comment>
<gene>
    <name evidence="2" type="ORF">LTR77_002778</name>
</gene>
<sequence>MAGQEGNNGEELTFVVTTNPFDRSTAANKRRVRSVAALRSWPERRKKTFENVDQTGSQGGFVLDLPESSRPKSAKRKRTIAETTTTTTSTAARELVEPRQDDEEPLFEACTRAKNEWCNCIHCQAERTYLFGRAEAKAKDVAELEPEPSPKHRKTADDGET</sequence>
<name>A0AAV9PJW0_9PEZI</name>
<evidence type="ECO:0000313" key="2">
    <source>
        <dbReference type="EMBL" id="KAK5172658.1"/>
    </source>
</evidence>
<dbReference type="GeneID" id="89924125"/>
<feature type="compositionally biased region" description="Low complexity" evidence="1">
    <location>
        <begin position="81"/>
        <end position="90"/>
    </location>
</feature>
<dbReference type="Proteomes" id="UP001337655">
    <property type="component" value="Unassembled WGS sequence"/>
</dbReference>
<protein>
    <submittedName>
        <fullName evidence="2">Uncharacterized protein</fullName>
    </submittedName>
</protein>
<feature type="region of interest" description="Disordered" evidence="1">
    <location>
        <begin position="48"/>
        <end position="90"/>
    </location>
</feature>
<accession>A0AAV9PJW0</accession>
<proteinExistence type="predicted"/>
<organism evidence="2 3">
    <name type="scientific">Saxophila tyrrhenica</name>
    <dbReference type="NCBI Taxonomy" id="1690608"/>
    <lineage>
        <taxon>Eukaryota</taxon>
        <taxon>Fungi</taxon>
        <taxon>Dikarya</taxon>
        <taxon>Ascomycota</taxon>
        <taxon>Pezizomycotina</taxon>
        <taxon>Dothideomycetes</taxon>
        <taxon>Dothideomycetidae</taxon>
        <taxon>Mycosphaerellales</taxon>
        <taxon>Extremaceae</taxon>
        <taxon>Saxophila</taxon>
    </lineage>
</organism>
<evidence type="ECO:0000313" key="3">
    <source>
        <dbReference type="Proteomes" id="UP001337655"/>
    </source>
</evidence>